<dbReference type="PANTHER" id="PTHR21174:SF0">
    <property type="entry name" value="HD PHOSPHOHYDROLASE FAMILY PROTEIN-RELATED"/>
    <property type="match status" value="1"/>
</dbReference>
<name>A0A835TPZ7_9CHLO</name>
<reference evidence="2" key="1">
    <citation type="journal article" date="2020" name="bioRxiv">
        <title>Comparative genomics of Chlamydomonas.</title>
        <authorList>
            <person name="Craig R.J."/>
            <person name="Hasan A.R."/>
            <person name="Ness R.W."/>
            <person name="Keightley P.D."/>
        </authorList>
    </citation>
    <scope>NUCLEOTIDE SEQUENCE</scope>
    <source>
        <strain evidence="2">CCAP 11/173</strain>
    </source>
</reference>
<dbReference type="Proteomes" id="UP000613740">
    <property type="component" value="Unassembled WGS sequence"/>
</dbReference>
<evidence type="ECO:0000313" key="3">
    <source>
        <dbReference type="Proteomes" id="UP000613740"/>
    </source>
</evidence>
<dbReference type="PANTHER" id="PTHR21174">
    <property type="match status" value="1"/>
</dbReference>
<feature type="compositionally biased region" description="Low complexity" evidence="1">
    <location>
        <begin position="111"/>
        <end position="120"/>
    </location>
</feature>
<dbReference type="InterPro" id="IPR009218">
    <property type="entry name" value="HD_phosphohydro"/>
</dbReference>
<dbReference type="EMBL" id="JAEHOD010000031">
    <property type="protein sequence ID" value="KAG2443226.1"/>
    <property type="molecule type" value="Genomic_DNA"/>
</dbReference>
<evidence type="ECO:0000313" key="2">
    <source>
        <dbReference type="EMBL" id="KAG2443226.1"/>
    </source>
</evidence>
<feature type="compositionally biased region" description="Gly residues" evidence="1">
    <location>
        <begin position="78"/>
        <end position="88"/>
    </location>
</feature>
<proteinExistence type="predicted"/>
<dbReference type="SUPFAM" id="SSF109604">
    <property type="entry name" value="HD-domain/PDEase-like"/>
    <property type="match status" value="1"/>
</dbReference>
<sequence length="261" mass="26339">MSAWFHDAIYEPQRHDNERRSAELAVEMLSRRAPGGDLAPDRLQTLVALIMATVRHQLPEAQDLELAAALVAAAGAGADGGGGAGAAGTEGAPAAAPAGAARPPAAHDAKTAAAVGVAPSLSPPPALQPQPQLPPREPGPDGAAAAAGDTERLRRLRHDAALLLDADLSALGGCPAAYAAYAAGIRAEYLPHYGATAYAAGRCRVLRSFLQCPALYFTARGAEAHEAPARANLAAELVELEAQASSAAAEGGDDSGVSASR</sequence>
<accession>A0A835TPZ7</accession>
<feature type="compositionally biased region" description="Low complexity" evidence="1">
    <location>
        <begin position="89"/>
        <end position="104"/>
    </location>
</feature>
<feature type="region of interest" description="Disordered" evidence="1">
    <location>
        <begin position="78"/>
        <end position="148"/>
    </location>
</feature>
<protein>
    <submittedName>
        <fullName evidence="2">Uncharacterized protein</fullName>
    </submittedName>
</protein>
<gene>
    <name evidence="2" type="ORF">HYH02_009299</name>
</gene>
<comment type="caution">
    <text evidence="2">The sequence shown here is derived from an EMBL/GenBank/DDBJ whole genome shotgun (WGS) entry which is preliminary data.</text>
</comment>
<evidence type="ECO:0000256" key="1">
    <source>
        <dbReference type="SAM" id="MobiDB-lite"/>
    </source>
</evidence>
<organism evidence="2 3">
    <name type="scientific">Chlamydomonas schloesseri</name>
    <dbReference type="NCBI Taxonomy" id="2026947"/>
    <lineage>
        <taxon>Eukaryota</taxon>
        <taxon>Viridiplantae</taxon>
        <taxon>Chlorophyta</taxon>
        <taxon>core chlorophytes</taxon>
        <taxon>Chlorophyceae</taxon>
        <taxon>CS clade</taxon>
        <taxon>Chlamydomonadales</taxon>
        <taxon>Chlamydomonadaceae</taxon>
        <taxon>Chlamydomonas</taxon>
    </lineage>
</organism>
<dbReference type="OrthoDB" id="531692at2759"/>
<feature type="compositionally biased region" description="Pro residues" evidence="1">
    <location>
        <begin position="121"/>
        <end position="137"/>
    </location>
</feature>
<dbReference type="AlphaFoldDB" id="A0A835TPZ7"/>
<keyword evidence="3" id="KW-1185">Reference proteome</keyword>